<keyword evidence="3" id="KW-1133">Transmembrane helix</keyword>
<dbReference type="PROSITE" id="PS50096">
    <property type="entry name" value="IQ"/>
    <property type="match status" value="1"/>
</dbReference>
<keyword evidence="5" id="KW-1185">Reference proteome</keyword>
<evidence type="ECO:0000313" key="4">
    <source>
        <dbReference type="EMBL" id="MBZ9566443.1"/>
    </source>
</evidence>
<organism evidence="4 5">
    <name type="scientific">Modicisalibacter tunisiensis</name>
    <dbReference type="NCBI Taxonomy" id="390637"/>
    <lineage>
        <taxon>Bacteria</taxon>
        <taxon>Pseudomonadati</taxon>
        <taxon>Pseudomonadota</taxon>
        <taxon>Gammaproteobacteria</taxon>
        <taxon>Oceanospirillales</taxon>
        <taxon>Halomonadaceae</taxon>
        <taxon>Modicisalibacter</taxon>
    </lineage>
</organism>
<keyword evidence="1" id="KW-0175">Coiled coil</keyword>
<evidence type="ECO:0000256" key="3">
    <source>
        <dbReference type="SAM" id="Phobius"/>
    </source>
</evidence>
<gene>
    <name evidence="4" type="ORF">KGQ91_01885</name>
</gene>
<reference evidence="4 5" key="1">
    <citation type="submission" date="2021-05" db="EMBL/GenBank/DDBJ databases">
        <title>Petroleum and Energy Research Collection (APPE): ex situ preservation of microbial diversity associated with the oil industry and exploitation of its biotechnological potential.</title>
        <authorList>
            <person name="Paixao C.T.M."/>
            <person name="Gomes M.B."/>
            <person name="Oliveira V.M."/>
        </authorList>
    </citation>
    <scope>NUCLEOTIDE SEQUENCE [LARGE SCALE GENOMIC DNA]</scope>
    <source>
        <strain evidence="4 5">LIT2</strain>
    </source>
</reference>
<feature type="coiled-coil region" evidence="1">
    <location>
        <begin position="243"/>
        <end position="270"/>
    </location>
</feature>
<evidence type="ECO:0000256" key="2">
    <source>
        <dbReference type="SAM" id="MobiDB-lite"/>
    </source>
</evidence>
<feature type="transmembrane region" description="Helical" evidence="3">
    <location>
        <begin position="6"/>
        <end position="25"/>
    </location>
</feature>
<evidence type="ECO:0000256" key="1">
    <source>
        <dbReference type="SAM" id="Coils"/>
    </source>
</evidence>
<dbReference type="RefSeq" id="WP_224420139.1">
    <property type="nucleotide sequence ID" value="NZ_JAGXFD010000001.1"/>
</dbReference>
<keyword evidence="3" id="KW-0472">Membrane</keyword>
<name>A0ABS7WV01_9GAMM</name>
<protein>
    <submittedName>
        <fullName evidence="4">Cobyrinic acid a,c-diamide synthase</fullName>
    </submittedName>
</protein>
<dbReference type="Proteomes" id="UP001319883">
    <property type="component" value="Unassembled WGS sequence"/>
</dbReference>
<sequence length="314" mass="35306">MLAFLQGLAYGLFVTCLPWFLIGMVEPRLALAEPHPNRLQVILRYWLLVPFIAFLIWLTSLWGGFGPSLLGWLAGLGAIAVELPLERRWRGWLARRRERRRAAREAAEAANRRAEQARQAHEKGVLTLDPDHPPQDADDLVLALADAKRQLQTAGRDDFAVQADRLYSRYRHVLDVLGERFAVEELTFQRARSLIREVSLGAVDNLTAMASQARGVSEVDGEFVRRRLSEESVHLSVAERLALKRRLELLEQTERHLRELAARNESALTALDDAAVALARVETQRPQASVAADRALNELRRFAAGAARYGRGAQ</sequence>
<dbReference type="EMBL" id="JAGXFD010000001">
    <property type="protein sequence ID" value="MBZ9566443.1"/>
    <property type="molecule type" value="Genomic_DNA"/>
</dbReference>
<comment type="caution">
    <text evidence="4">The sequence shown here is derived from an EMBL/GenBank/DDBJ whole genome shotgun (WGS) entry which is preliminary data.</text>
</comment>
<feature type="region of interest" description="Disordered" evidence="2">
    <location>
        <begin position="105"/>
        <end position="130"/>
    </location>
</feature>
<proteinExistence type="predicted"/>
<keyword evidence="3" id="KW-0812">Transmembrane</keyword>
<accession>A0ABS7WV01</accession>
<evidence type="ECO:0000313" key="5">
    <source>
        <dbReference type="Proteomes" id="UP001319883"/>
    </source>
</evidence>
<feature type="transmembrane region" description="Helical" evidence="3">
    <location>
        <begin position="45"/>
        <end position="63"/>
    </location>
</feature>